<evidence type="ECO:0000259" key="1">
    <source>
        <dbReference type="Pfam" id="PF13529"/>
    </source>
</evidence>
<dbReference type="Proteomes" id="UP001170717">
    <property type="component" value="Unassembled WGS sequence"/>
</dbReference>
<dbReference type="EMBL" id="JAUOQI010000002">
    <property type="protein sequence ID" value="MDO6576296.1"/>
    <property type="molecule type" value="Genomic_DNA"/>
</dbReference>
<protein>
    <submittedName>
        <fullName evidence="2">PA2778 family cysteine peptidase</fullName>
    </submittedName>
</protein>
<dbReference type="Gene3D" id="3.90.70.10">
    <property type="entry name" value="Cysteine proteinases"/>
    <property type="match status" value="1"/>
</dbReference>
<organism evidence="2 3">
    <name type="scientific">Alteromonas stellipolaris</name>
    <dbReference type="NCBI Taxonomy" id="233316"/>
    <lineage>
        <taxon>Bacteria</taxon>
        <taxon>Pseudomonadati</taxon>
        <taxon>Pseudomonadota</taxon>
        <taxon>Gammaproteobacteria</taxon>
        <taxon>Alteromonadales</taxon>
        <taxon>Alteromonadaceae</taxon>
        <taxon>Alteromonas/Salinimonas group</taxon>
        <taxon>Alteromonas</taxon>
    </lineage>
</organism>
<name>A0AAW7Z004_9ALTE</name>
<accession>A0AAW7Z004</accession>
<reference evidence="2" key="1">
    <citation type="submission" date="2023-07" db="EMBL/GenBank/DDBJ databases">
        <title>Genome content predicts the carbon catabolic preferences of heterotrophic bacteria.</title>
        <authorList>
            <person name="Gralka M."/>
        </authorList>
    </citation>
    <scope>NUCLEOTIDE SEQUENCE</scope>
    <source>
        <strain evidence="2">F2M12</strain>
    </source>
</reference>
<evidence type="ECO:0000313" key="2">
    <source>
        <dbReference type="EMBL" id="MDO6576296.1"/>
    </source>
</evidence>
<dbReference type="InterPro" id="IPR011990">
    <property type="entry name" value="TPR-like_helical_dom_sf"/>
</dbReference>
<dbReference type="Pfam" id="PF13529">
    <property type="entry name" value="Peptidase_C39_2"/>
    <property type="match status" value="1"/>
</dbReference>
<dbReference type="SUPFAM" id="SSF48452">
    <property type="entry name" value="TPR-like"/>
    <property type="match status" value="1"/>
</dbReference>
<proteinExistence type="predicted"/>
<dbReference type="NCBIfam" id="NF033920">
    <property type="entry name" value="C39_PA2778_fam"/>
    <property type="match status" value="1"/>
</dbReference>
<comment type="caution">
    <text evidence="2">The sequence shown here is derived from an EMBL/GenBank/DDBJ whole genome shotgun (WGS) entry which is preliminary data.</text>
</comment>
<dbReference type="Gene3D" id="1.25.40.10">
    <property type="entry name" value="Tetratricopeptide repeat domain"/>
    <property type="match status" value="1"/>
</dbReference>
<sequence length="312" mass="35398">MNFDVFFKACFFAGFLMLSGCQGTPQADRIALQKPSGVPLRHTIDRVPFYAQEQFYCGPTTLSEVFEYYGHSVSANDLAPQIFIPDKEGSLQLEMIAATRQYDFLPYTERGTLTKLMQLVSSDIPVIVFQNLSIQLLPQWHYAVVTGFDLTTRTITLHTGVTPNHMMSFELFEKTWGRGNYWLLAPVPLNITSGSMNPFTYVSAAYDMLEVGKGEQAAAFLQTATKQWPNQWLAYFLLGNYYLEEQPEKAVEWFKQGYQVGQNQAAYMNNYAYALARSDNLTRALTVINEALLRFPDDDNVKKTALTIKADE</sequence>
<feature type="domain" description="Peptidase C39-like" evidence="1">
    <location>
        <begin position="46"/>
        <end position="157"/>
    </location>
</feature>
<dbReference type="AlphaFoldDB" id="A0AAW7Z004"/>
<evidence type="ECO:0000313" key="3">
    <source>
        <dbReference type="Proteomes" id="UP001170717"/>
    </source>
</evidence>
<dbReference type="InterPro" id="IPR039564">
    <property type="entry name" value="Peptidase_C39-like"/>
</dbReference>
<dbReference type="RefSeq" id="WP_063458188.1">
    <property type="nucleotide sequence ID" value="NZ_CP015346.1"/>
</dbReference>
<gene>
    <name evidence="2" type="ORF">Q4527_02795</name>
</gene>